<evidence type="ECO:0000313" key="4">
    <source>
        <dbReference type="Proteomes" id="UP000186551"/>
    </source>
</evidence>
<keyword evidence="3" id="KW-0255">Endonuclease</keyword>
<dbReference type="PROSITE" id="PS50164">
    <property type="entry name" value="GIY_YIG"/>
    <property type="match status" value="1"/>
</dbReference>
<dbReference type="RefSeq" id="WP_073852211.1">
    <property type="nucleotide sequence ID" value="NZ_LVWA01000005.1"/>
</dbReference>
<keyword evidence="3" id="KW-0378">Hydrolase</keyword>
<dbReference type="InterPro" id="IPR035901">
    <property type="entry name" value="GIY-YIG_endonuc_sf"/>
</dbReference>
<dbReference type="PANTHER" id="PTHR34477:SF5">
    <property type="entry name" value="BSL5627 PROTEIN"/>
    <property type="match status" value="1"/>
</dbReference>
<dbReference type="Pfam" id="PF01541">
    <property type="entry name" value="GIY-YIG"/>
    <property type="match status" value="1"/>
</dbReference>
<comment type="similarity">
    <text evidence="1">Belongs to the UPF0213 family.</text>
</comment>
<dbReference type="AlphaFoldDB" id="A0A1Q5PCY1"/>
<accession>A0A1Q5PCY1</accession>
<dbReference type="GO" id="GO:0004519">
    <property type="term" value="F:endonuclease activity"/>
    <property type="evidence" value="ECO:0007669"/>
    <property type="project" value="UniProtKB-KW"/>
</dbReference>
<dbReference type="STRING" id="1797110.A3841_17290"/>
<comment type="caution">
    <text evidence="3">The sequence shown here is derived from an EMBL/GenBank/DDBJ whole genome shotgun (WGS) entry which is preliminary data.</text>
</comment>
<evidence type="ECO:0000259" key="2">
    <source>
        <dbReference type="PROSITE" id="PS50164"/>
    </source>
</evidence>
<gene>
    <name evidence="3" type="ORF">A3841_17290</name>
</gene>
<feature type="domain" description="GIY-YIG" evidence="2">
    <location>
        <begin position="4"/>
        <end position="82"/>
    </location>
</feature>
<sequence length="98" mass="11820">MKSHNYFVYIITNPGKTVLYTGVTNDLQARVEQHKANRGKPETFAGRYYCFKFLYFERYTYVQHAIEREKEIKLMGREDKLQLIKKENPALMFMDVWE</sequence>
<keyword evidence="4" id="KW-1185">Reference proteome</keyword>
<organism evidence="3 4">
    <name type="scientific">Pontibacter flavimaris</name>
    <dbReference type="NCBI Taxonomy" id="1797110"/>
    <lineage>
        <taxon>Bacteria</taxon>
        <taxon>Pseudomonadati</taxon>
        <taxon>Bacteroidota</taxon>
        <taxon>Cytophagia</taxon>
        <taxon>Cytophagales</taxon>
        <taxon>Hymenobacteraceae</taxon>
        <taxon>Pontibacter</taxon>
    </lineage>
</organism>
<proteinExistence type="inferred from homology"/>
<dbReference type="PANTHER" id="PTHR34477">
    <property type="entry name" value="UPF0213 PROTEIN YHBQ"/>
    <property type="match status" value="1"/>
</dbReference>
<dbReference type="Proteomes" id="UP000186551">
    <property type="component" value="Unassembled WGS sequence"/>
</dbReference>
<dbReference type="SUPFAM" id="SSF82771">
    <property type="entry name" value="GIY-YIG endonuclease"/>
    <property type="match status" value="1"/>
</dbReference>
<dbReference type="InterPro" id="IPR000305">
    <property type="entry name" value="GIY-YIG_endonuc"/>
</dbReference>
<reference evidence="3 4" key="1">
    <citation type="submission" date="2016-03" db="EMBL/GenBank/DDBJ databases">
        <title>Genome sequence of Pontibacter sp. nov., of the family cytophagaceae, isolated from marine sediment of the Yellow Sea, China.</title>
        <authorList>
            <person name="Zhang G."/>
            <person name="Zhang R."/>
        </authorList>
    </citation>
    <scope>NUCLEOTIDE SEQUENCE [LARGE SCALE GENOMIC DNA]</scope>
    <source>
        <strain evidence="3 4">S10-8</strain>
    </source>
</reference>
<dbReference type="InterPro" id="IPR050190">
    <property type="entry name" value="UPF0213_domain"/>
</dbReference>
<dbReference type="Gene3D" id="3.40.1440.10">
    <property type="entry name" value="GIY-YIG endonuclease"/>
    <property type="match status" value="1"/>
</dbReference>
<evidence type="ECO:0000256" key="1">
    <source>
        <dbReference type="ARBA" id="ARBA00007435"/>
    </source>
</evidence>
<dbReference type="SMART" id="SM00465">
    <property type="entry name" value="GIYc"/>
    <property type="match status" value="1"/>
</dbReference>
<evidence type="ECO:0000313" key="3">
    <source>
        <dbReference type="EMBL" id="OKL40105.1"/>
    </source>
</evidence>
<dbReference type="OrthoDB" id="1495241at2"/>
<dbReference type="EMBL" id="LVWA01000005">
    <property type="protein sequence ID" value="OKL40105.1"/>
    <property type="molecule type" value="Genomic_DNA"/>
</dbReference>
<keyword evidence="3" id="KW-0540">Nuclease</keyword>
<protein>
    <submittedName>
        <fullName evidence="3">Endonuclease</fullName>
    </submittedName>
</protein>
<name>A0A1Q5PCY1_9BACT</name>